<accession>A0ABP4IPS6</accession>
<comment type="subcellular location">
    <subcellularLocation>
        <location evidence="1">Cell membrane</location>
        <topology evidence="1">Multi-pass membrane protein</topology>
    </subcellularLocation>
</comment>
<keyword evidence="3 7" id="KW-0812">Transmembrane</keyword>
<keyword evidence="5 7" id="KW-0472">Membrane</keyword>
<keyword evidence="2" id="KW-1003">Cell membrane</keyword>
<proteinExistence type="predicted"/>
<evidence type="ECO:0000256" key="5">
    <source>
        <dbReference type="ARBA" id="ARBA00023136"/>
    </source>
</evidence>
<feature type="transmembrane region" description="Helical" evidence="7">
    <location>
        <begin position="188"/>
        <end position="209"/>
    </location>
</feature>
<feature type="transmembrane region" description="Helical" evidence="7">
    <location>
        <begin position="65"/>
        <end position="85"/>
    </location>
</feature>
<gene>
    <name evidence="8" type="ORF">GCM10009639_31250</name>
</gene>
<sequence length="443" mass="45718">MSSARRAAEGNSRADRAAAVERDNPPARRDFRRYWLGQTVSVMGHQVAIFLFPTTAIVLFHASDLGVGLLNAAGTAPYPVLALFAGVVMDRRRRRPAMMWSTVGTMLALAAIPLAAAAGVLGMAELCVAALAAGSFGVLYDVANQSHLPTLLPRDMLARANARLEVSTSLAMLGAPALGGLLCQFLSGTTALAVVAAVFVIPVLTLMGLRAKEPPPPPRQPGASMFGEMKEGVTALWRHPLLRPATVAAVLRNLGNAAASTLSLLFAYRALGLPPGTVGVLFTLVGLGGVGGAWMADRLLARFGLGRTLIATCASGAVWAAAPLALWLPTLPTLVVVGASAAAWVPVWNATITTLRQSVTRPHLLGRVHATSRTINFCAMPLGAVLGGVAADVLGGAMGPRAGTGWALVLTALASVAATVVLLRSELRTVREIPGAPGEQAAA</sequence>
<dbReference type="SUPFAM" id="SSF103473">
    <property type="entry name" value="MFS general substrate transporter"/>
    <property type="match status" value="1"/>
</dbReference>
<evidence type="ECO:0000256" key="4">
    <source>
        <dbReference type="ARBA" id="ARBA00022989"/>
    </source>
</evidence>
<evidence type="ECO:0000256" key="6">
    <source>
        <dbReference type="SAM" id="MobiDB-lite"/>
    </source>
</evidence>
<dbReference type="EMBL" id="BAAAKJ010000165">
    <property type="protein sequence ID" value="GAA1395770.1"/>
    <property type="molecule type" value="Genomic_DNA"/>
</dbReference>
<feature type="transmembrane region" description="Helical" evidence="7">
    <location>
        <begin position="250"/>
        <end position="271"/>
    </location>
</feature>
<evidence type="ECO:0000256" key="1">
    <source>
        <dbReference type="ARBA" id="ARBA00004651"/>
    </source>
</evidence>
<evidence type="ECO:0000313" key="9">
    <source>
        <dbReference type="Proteomes" id="UP001499863"/>
    </source>
</evidence>
<keyword evidence="4 7" id="KW-1133">Transmembrane helix</keyword>
<feature type="region of interest" description="Disordered" evidence="6">
    <location>
        <begin position="1"/>
        <end position="23"/>
    </location>
</feature>
<evidence type="ECO:0000256" key="2">
    <source>
        <dbReference type="ARBA" id="ARBA00022475"/>
    </source>
</evidence>
<dbReference type="Pfam" id="PF07690">
    <property type="entry name" value="MFS_1"/>
    <property type="match status" value="1"/>
</dbReference>
<dbReference type="RefSeq" id="WP_344335212.1">
    <property type="nucleotide sequence ID" value="NZ_BAAAKJ010000165.1"/>
</dbReference>
<reference evidence="9" key="1">
    <citation type="journal article" date="2019" name="Int. J. Syst. Evol. Microbiol.">
        <title>The Global Catalogue of Microorganisms (GCM) 10K type strain sequencing project: providing services to taxonomists for standard genome sequencing and annotation.</title>
        <authorList>
            <consortium name="The Broad Institute Genomics Platform"/>
            <consortium name="The Broad Institute Genome Sequencing Center for Infectious Disease"/>
            <person name="Wu L."/>
            <person name="Ma J."/>
        </authorList>
    </citation>
    <scope>NUCLEOTIDE SEQUENCE [LARGE SCALE GENOMIC DNA]</scope>
    <source>
        <strain evidence="9">JCM 12393</strain>
    </source>
</reference>
<dbReference type="InterPro" id="IPR011701">
    <property type="entry name" value="MFS"/>
</dbReference>
<evidence type="ECO:0000256" key="7">
    <source>
        <dbReference type="SAM" id="Phobius"/>
    </source>
</evidence>
<dbReference type="CDD" id="cd06173">
    <property type="entry name" value="MFS_MefA_like"/>
    <property type="match status" value="1"/>
</dbReference>
<feature type="transmembrane region" description="Helical" evidence="7">
    <location>
        <begin position="404"/>
        <end position="423"/>
    </location>
</feature>
<keyword evidence="9" id="KW-1185">Reference proteome</keyword>
<feature type="transmembrane region" description="Helical" evidence="7">
    <location>
        <begin position="334"/>
        <end position="355"/>
    </location>
</feature>
<feature type="transmembrane region" description="Helical" evidence="7">
    <location>
        <begin position="34"/>
        <end position="59"/>
    </location>
</feature>
<evidence type="ECO:0000313" key="8">
    <source>
        <dbReference type="EMBL" id="GAA1395770.1"/>
    </source>
</evidence>
<name>A0ABP4IPS6_9ACTN</name>
<feature type="transmembrane region" description="Helical" evidence="7">
    <location>
        <begin position="308"/>
        <end position="328"/>
    </location>
</feature>
<dbReference type="InterPro" id="IPR036259">
    <property type="entry name" value="MFS_trans_sf"/>
</dbReference>
<evidence type="ECO:0000256" key="3">
    <source>
        <dbReference type="ARBA" id="ARBA00022692"/>
    </source>
</evidence>
<feature type="transmembrane region" description="Helical" evidence="7">
    <location>
        <begin position="375"/>
        <end position="398"/>
    </location>
</feature>
<feature type="transmembrane region" description="Helical" evidence="7">
    <location>
        <begin position="97"/>
        <end position="117"/>
    </location>
</feature>
<comment type="caution">
    <text evidence="8">The sequence shown here is derived from an EMBL/GenBank/DDBJ whole genome shotgun (WGS) entry which is preliminary data.</text>
</comment>
<dbReference type="Proteomes" id="UP001499863">
    <property type="component" value="Unassembled WGS sequence"/>
</dbReference>
<feature type="transmembrane region" description="Helical" evidence="7">
    <location>
        <begin position="277"/>
        <end position="296"/>
    </location>
</feature>
<dbReference type="PANTHER" id="PTHR23513:SF6">
    <property type="entry name" value="MAJOR FACILITATOR SUPERFAMILY ASSOCIATED DOMAIN-CONTAINING PROTEIN"/>
    <property type="match status" value="1"/>
</dbReference>
<dbReference type="PANTHER" id="PTHR23513">
    <property type="entry name" value="INTEGRAL MEMBRANE EFFLUX PROTEIN-RELATED"/>
    <property type="match status" value="1"/>
</dbReference>
<protein>
    <submittedName>
        <fullName evidence="8">MFS transporter</fullName>
    </submittedName>
</protein>
<organism evidence="8 9">
    <name type="scientific">Kitasatospora putterlickiae</name>
    <dbReference type="NCBI Taxonomy" id="221725"/>
    <lineage>
        <taxon>Bacteria</taxon>
        <taxon>Bacillati</taxon>
        <taxon>Actinomycetota</taxon>
        <taxon>Actinomycetes</taxon>
        <taxon>Kitasatosporales</taxon>
        <taxon>Streptomycetaceae</taxon>
        <taxon>Kitasatospora</taxon>
    </lineage>
</organism>
<dbReference type="Gene3D" id="1.20.1250.20">
    <property type="entry name" value="MFS general substrate transporter like domains"/>
    <property type="match status" value="1"/>
</dbReference>